<dbReference type="Gene3D" id="3.40.50.1820">
    <property type="entry name" value="alpha/beta hydrolase"/>
    <property type="match status" value="1"/>
</dbReference>
<feature type="domain" description="AB hydrolase-1" evidence="1">
    <location>
        <begin position="42"/>
        <end position="267"/>
    </location>
</feature>
<dbReference type="GO" id="GO:0016787">
    <property type="term" value="F:hydrolase activity"/>
    <property type="evidence" value="ECO:0007669"/>
    <property type="project" value="UniProtKB-KW"/>
</dbReference>
<dbReference type="GO" id="GO:0016020">
    <property type="term" value="C:membrane"/>
    <property type="evidence" value="ECO:0007669"/>
    <property type="project" value="TreeGrafter"/>
</dbReference>
<dbReference type="AlphaFoldDB" id="D0CA25"/>
<dbReference type="PRINTS" id="PR00111">
    <property type="entry name" value="ABHYDROLASE"/>
</dbReference>
<evidence type="ECO:0000259" key="1">
    <source>
        <dbReference type="Pfam" id="PF00561"/>
    </source>
</evidence>
<evidence type="ECO:0000313" key="3">
    <source>
        <dbReference type="Proteomes" id="UP000005740"/>
    </source>
</evidence>
<dbReference type="InterPro" id="IPR000073">
    <property type="entry name" value="AB_hydrolase_1"/>
</dbReference>
<name>D0CA25_ACIB2</name>
<reference evidence="3" key="1">
    <citation type="journal article" date="2012" name="PLoS ONE">
        <title>The success of Acinetobacter species; genetic, metabolic and virulence attributes.</title>
        <authorList>
            <person name="Peleg A.Y."/>
            <person name="de Breij A."/>
            <person name="Adams M.D."/>
            <person name="Cerqueira G.M."/>
            <person name="Mocali S."/>
            <person name="Galardini M."/>
            <person name="Nibbering P.H."/>
            <person name="Earl A.M."/>
            <person name="Ward D.V."/>
            <person name="Paterson D.L."/>
            <person name="Seifert H."/>
            <person name="Dijkshoorn L."/>
        </authorList>
    </citation>
    <scope>NUCLEOTIDE SEQUENCE [LARGE SCALE GENOMIC DNA]</scope>
    <source>
        <strain evidence="3">ATCC 19606 / DSM 30007 / JCM 6841 / CCUG 19606 / CIP 70.34 / NBRC 109757 / NCIMB 12457 / NCTC 12156 / 81</strain>
    </source>
</reference>
<dbReference type="Pfam" id="PF00561">
    <property type="entry name" value="Abhydrolase_1"/>
    <property type="match status" value="1"/>
</dbReference>
<dbReference type="SUPFAM" id="SSF53474">
    <property type="entry name" value="alpha/beta-Hydrolases"/>
    <property type="match status" value="1"/>
</dbReference>
<dbReference type="InterPro" id="IPR050266">
    <property type="entry name" value="AB_hydrolase_sf"/>
</dbReference>
<accession>D0CA25</accession>
<sequence>MNERKELKMMTLIEKLAEFPVKTVNVQGQQQAYREAGQGEYLVLLHGISSGSASWVNQLEVLSHHFHVIAWDAPGYGKSAELLTDQPNATDYAKRLAGLFDALKIEKAIVVGHSLGALQGSAFAALYPERVKHLVVANLAQGYQRHDEQTQIQVFEKRPKMLKELGAKGMAQSRGPHLIYRQEPQALALVSEVMQQLTLQGFTHASYLLAYDEIRNYLTDLKVPCTVIAGQQDQITPALGIQELAQELQLEQRFVIEDAGHLSYVDQPQAFNQIMLTIQEQS</sequence>
<gene>
    <name evidence="2" type="ORF">HMPREF0010_01488</name>
</gene>
<dbReference type="PANTHER" id="PTHR43798:SF33">
    <property type="entry name" value="HYDROLASE, PUTATIVE (AFU_ORTHOLOGUE AFUA_2G14860)-RELATED"/>
    <property type="match status" value="1"/>
</dbReference>
<dbReference type="PANTHER" id="PTHR43798">
    <property type="entry name" value="MONOACYLGLYCEROL LIPASE"/>
    <property type="match status" value="1"/>
</dbReference>
<organism evidence="2 3">
    <name type="scientific">Acinetobacter baumannii (strain ATCC 19606 / DSM 30007 / JCM 6841 / CCUG 19606 / CIP 70.34 / NBRC 109757 / NCIMB 12457 / NCTC 12156 / 81)</name>
    <dbReference type="NCBI Taxonomy" id="575584"/>
    <lineage>
        <taxon>Bacteria</taxon>
        <taxon>Pseudomonadati</taxon>
        <taxon>Pseudomonadota</taxon>
        <taxon>Gammaproteobacteria</taxon>
        <taxon>Moraxellales</taxon>
        <taxon>Moraxellaceae</taxon>
        <taxon>Acinetobacter</taxon>
        <taxon>Acinetobacter calcoaceticus/baumannii complex</taxon>
    </lineage>
</organism>
<dbReference type="BioCyc" id="ABAU575584-HMP:GM69-1504-MONOMER"/>
<proteinExistence type="predicted"/>
<dbReference type="Proteomes" id="UP000005740">
    <property type="component" value="Unassembled WGS sequence"/>
</dbReference>
<keyword evidence="2" id="KW-0378">Hydrolase</keyword>
<evidence type="ECO:0000313" key="2">
    <source>
        <dbReference type="EMBL" id="EEX04094.1"/>
    </source>
</evidence>
<protein>
    <submittedName>
        <fullName evidence="2">Hydrolase, alpha/beta domain protein</fullName>
    </submittedName>
</protein>
<dbReference type="InterPro" id="IPR029058">
    <property type="entry name" value="AB_hydrolase_fold"/>
</dbReference>
<dbReference type="EMBL" id="GG704573">
    <property type="protein sequence ID" value="EEX04094.1"/>
    <property type="molecule type" value="Genomic_DNA"/>
</dbReference>